<keyword evidence="1" id="KW-0472">Membrane</keyword>
<name>A0A8S5L6U6_9CAUD</name>
<dbReference type="EMBL" id="BK014641">
    <property type="protein sequence ID" value="DAD65354.1"/>
    <property type="molecule type" value="Genomic_DNA"/>
</dbReference>
<accession>A0A8S5L6U6</accession>
<keyword evidence="1" id="KW-1133">Transmembrane helix</keyword>
<sequence>MTAFSIFVLSNFLDILFYVFGHFVLLIIISYLFYWVVFIVCLSLEYHL</sequence>
<feature type="transmembrane region" description="Helical" evidence="1">
    <location>
        <begin position="15"/>
        <end position="44"/>
    </location>
</feature>
<evidence type="ECO:0000256" key="1">
    <source>
        <dbReference type="SAM" id="Phobius"/>
    </source>
</evidence>
<organism evidence="2">
    <name type="scientific">Myoviridae sp. ctOoC8</name>
    <dbReference type="NCBI Taxonomy" id="2823542"/>
    <lineage>
        <taxon>Viruses</taxon>
        <taxon>Duplodnaviria</taxon>
        <taxon>Heunggongvirae</taxon>
        <taxon>Uroviricota</taxon>
        <taxon>Caudoviricetes</taxon>
    </lineage>
</organism>
<proteinExistence type="predicted"/>
<reference evidence="2" key="1">
    <citation type="journal article" date="2021" name="Proc. Natl. Acad. Sci. U.S.A.">
        <title>A Catalog of Tens of Thousands of Viruses from Human Metagenomes Reveals Hidden Associations with Chronic Diseases.</title>
        <authorList>
            <person name="Tisza M.J."/>
            <person name="Buck C.B."/>
        </authorList>
    </citation>
    <scope>NUCLEOTIDE SEQUENCE</scope>
    <source>
        <strain evidence="2">CtOoC8</strain>
    </source>
</reference>
<protein>
    <submittedName>
        <fullName evidence="2">Uncharacterized protein</fullName>
    </submittedName>
</protein>
<keyword evidence="1" id="KW-0812">Transmembrane</keyword>
<evidence type="ECO:0000313" key="2">
    <source>
        <dbReference type="EMBL" id="DAD65354.1"/>
    </source>
</evidence>